<keyword evidence="7" id="KW-0449">Lipoprotein</keyword>
<dbReference type="OrthoDB" id="302728at2759"/>
<evidence type="ECO:0000256" key="8">
    <source>
        <dbReference type="ARBA" id="ARBA00023315"/>
    </source>
</evidence>
<comment type="subcellular location">
    <subcellularLocation>
        <location evidence="1">Membrane</location>
        <topology evidence="1">Multi-pass membrane protein</topology>
    </subcellularLocation>
</comment>
<keyword evidence="3 10" id="KW-0812">Transmembrane</keyword>
<keyword evidence="6" id="KW-0564">Palmitate</keyword>
<dbReference type="InterPro" id="IPR001594">
    <property type="entry name" value="Palmitoyltrfase_DHHC"/>
</dbReference>
<feature type="transmembrane region" description="Helical" evidence="10">
    <location>
        <begin position="70"/>
        <end position="89"/>
    </location>
</feature>
<proteinExistence type="inferred from homology"/>
<evidence type="ECO:0000256" key="7">
    <source>
        <dbReference type="ARBA" id="ARBA00023288"/>
    </source>
</evidence>
<keyword evidence="2 10" id="KW-0808">Transferase</keyword>
<dbReference type="InterPro" id="IPR039859">
    <property type="entry name" value="PFA4/ZDH16/20/ERF2-like"/>
</dbReference>
<feature type="compositionally biased region" description="Polar residues" evidence="11">
    <location>
        <begin position="301"/>
        <end position="319"/>
    </location>
</feature>
<evidence type="ECO:0000256" key="6">
    <source>
        <dbReference type="ARBA" id="ARBA00023139"/>
    </source>
</evidence>
<evidence type="ECO:0000256" key="9">
    <source>
        <dbReference type="ARBA" id="ARBA00048048"/>
    </source>
</evidence>
<evidence type="ECO:0000313" key="13">
    <source>
        <dbReference type="EMBL" id="KAF2758953.1"/>
    </source>
</evidence>
<keyword evidence="5 10" id="KW-0472">Membrane</keyword>
<evidence type="ECO:0000256" key="4">
    <source>
        <dbReference type="ARBA" id="ARBA00022989"/>
    </source>
</evidence>
<dbReference type="GeneID" id="54490432"/>
<dbReference type="RefSeq" id="XP_033601404.1">
    <property type="nucleotide sequence ID" value="XM_033749378.1"/>
</dbReference>
<dbReference type="Pfam" id="PF01529">
    <property type="entry name" value="DHHC"/>
    <property type="match status" value="1"/>
</dbReference>
<dbReference type="GO" id="GO:0016020">
    <property type="term" value="C:membrane"/>
    <property type="evidence" value="ECO:0007669"/>
    <property type="project" value="UniProtKB-SubCell"/>
</dbReference>
<comment type="catalytic activity">
    <reaction evidence="9 10">
        <text>L-cysteinyl-[protein] + hexadecanoyl-CoA = S-hexadecanoyl-L-cysteinyl-[protein] + CoA</text>
        <dbReference type="Rhea" id="RHEA:36683"/>
        <dbReference type="Rhea" id="RHEA-COMP:10131"/>
        <dbReference type="Rhea" id="RHEA-COMP:11032"/>
        <dbReference type="ChEBI" id="CHEBI:29950"/>
        <dbReference type="ChEBI" id="CHEBI:57287"/>
        <dbReference type="ChEBI" id="CHEBI:57379"/>
        <dbReference type="ChEBI" id="CHEBI:74151"/>
        <dbReference type="EC" id="2.3.1.225"/>
    </reaction>
</comment>
<organism evidence="13 14">
    <name type="scientific">Pseudovirgaria hyperparasitica</name>
    <dbReference type="NCBI Taxonomy" id="470096"/>
    <lineage>
        <taxon>Eukaryota</taxon>
        <taxon>Fungi</taxon>
        <taxon>Dikarya</taxon>
        <taxon>Ascomycota</taxon>
        <taxon>Pezizomycotina</taxon>
        <taxon>Dothideomycetes</taxon>
        <taxon>Dothideomycetes incertae sedis</taxon>
        <taxon>Acrospermales</taxon>
        <taxon>Acrospermaceae</taxon>
        <taxon>Pseudovirgaria</taxon>
    </lineage>
</organism>
<name>A0A6A6W8H2_9PEZI</name>
<keyword evidence="8 10" id="KW-0012">Acyltransferase</keyword>
<keyword evidence="4 10" id="KW-1133">Transmembrane helix</keyword>
<evidence type="ECO:0000256" key="11">
    <source>
        <dbReference type="SAM" id="MobiDB-lite"/>
    </source>
</evidence>
<feature type="region of interest" description="Disordered" evidence="11">
    <location>
        <begin position="406"/>
        <end position="582"/>
    </location>
</feature>
<dbReference type="Proteomes" id="UP000799437">
    <property type="component" value="Unassembled WGS sequence"/>
</dbReference>
<evidence type="ECO:0000256" key="2">
    <source>
        <dbReference type="ARBA" id="ARBA00022679"/>
    </source>
</evidence>
<protein>
    <recommendedName>
        <fullName evidence="10">Palmitoyltransferase</fullName>
        <ecNumber evidence="10">2.3.1.225</ecNumber>
    </recommendedName>
</protein>
<feature type="compositionally biased region" description="Basic and acidic residues" evidence="11">
    <location>
        <begin position="406"/>
        <end position="422"/>
    </location>
</feature>
<accession>A0A6A6W8H2</accession>
<dbReference type="EMBL" id="ML996570">
    <property type="protein sequence ID" value="KAF2758953.1"/>
    <property type="molecule type" value="Genomic_DNA"/>
</dbReference>
<evidence type="ECO:0000256" key="3">
    <source>
        <dbReference type="ARBA" id="ARBA00022692"/>
    </source>
</evidence>
<evidence type="ECO:0000256" key="1">
    <source>
        <dbReference type="ARBA" id="ARBA00004141"/>
    </source>
</evidence>
<feature type="compositionally biased region" description="Basic and acidic residues" evidence="11">
    <location>
        <begin position="493"/>
        <end position="503"/>
    </location>
</feature>
<feature type="region of interest" description="Disordered" evidence="11">
    <location>
        <begin position="295"/>
        <end position="331"/>
    </location>
</feature>
<feature type="transmembrane region" description="Helical" evidence="10">
    <location>
        <begin position="169"/>
        <end position="190"/>
    </location>
</feature>
<dbReference type="PANTHER" id="PTHR12246">
    <property type="entry name" value="PALMITOYLTRANSFERASE ZDHHC16"/>
    <property type="match status" value="1"/>
</dbReference>
<feature type="domain" description="Palmitoyltransferase DHHC" evidence="12">
    <location>
        <begin position="122"/>
        <end position="246"/>
    </location>
</feature>
<reference evidence="13" key="1">
    <citation type="journal article" date="2020" name="Stud. Mycol.">
        <title>101 Dothideomycetes genomes: a test case for predicting lifestyles and emergence of pathogens.</title>
        <authorList>
            <person name="Haridas S."/>
            <person name="Albert R."/>
            <person name="Binder M."/>
            <person name="Bloem J."/>
            <person name="Labutti K."/>
            <person name="Salamov A."/>
            <person name="Andreopoulos B."/>
            <person name="Baker S."/>
            <person name="Barry K."/>
            <person name="Bills G."/>
            <person name="Bluhm B."/>
            <person name="Cannon C."/>
            <person name="Castanera R."/>
            <person name="Culley D."/>
            <person name="Daum C."/>
            <person name="Ezra D."/>
            <person name="Gonzalez J."/>
            <person name="Henrissat B."/>
            <person name="Kuo A."/>
            <person name="Liang C."/>
            <person name="Lipzen A."/>
            <person name="Lutzoni F."/>
            <person name="Magnuson J."/>
            <person name="Mondo S."/>
            <person name="Nolan M."/>
            <person name="Ohm R."/>
            <person name="Pangilinan J."/>
            <person name="Park H.-J."/>
            <person name="Ramirez L."/>
            <person name="Alfaro M."/>
            <person name="Sun H."/>
            <person name="Tritt A."/>
            <person name="Yoshinaga Y."/>
            <person name="Zwiers L.-H."/>
            <person name="Turgeon B."/>
            <person name="Goodwin S."/>
            <person name="Spatafora J."/>
            <person name="Crous P."/>
            <person name="Grigoriev I."/>
        </authorList>
    </citation>
    <scope>NUCLEOTIDE SEQUENCE</scope>
    <source>
        <strain evidence="13">CBS 121739</strain>
    </source>
</reference>
<evidence type="ECO:0000256" key="5">
    <source>
        <dbReference type="ARBA" id="ARBA00023136"/>
    </source>
</evidence>
<feature type="compositionally biased region" description="Acidic residues" evidence="11">
    <location>
        <begin position="504"/>
        <end position="515"/>
    </location>
</feature>
<feature type="transmembrane region" description="Helical" evidence="10">
    <location>
        <begin position="28"/>
        <end position="50"/>
    </location>
</feature>
<dbReference type="PROSITE" id="PS50216">
    <property type="entry name" value="DHHC"/>
    <property type="match status" value="1"/>
</dbReference>
<gene>
    <name evidence="13" type="ORF">EJ05DRAFT_537329</name>
</gene>
<feature type="transmembrane region" description="Helical" evidence="10">
    <location>
        <begin position="210"/>
        <end position="236"/>
    </location>
</feature>
<dbReference type="AlphaFoldDB" id="A0A6A6W8H2"/>
<evidence type="ECO:0000256" key="10">
    <source>
        <dbReference type="RuleBase" id="RU079119"/>
    </source>
</evidence>
<dbReference type="GO" id="GO:0019706">
    <property type="term" value="F:protein-cysteine S-palmitoyltransferase activity"/>
    <property type="evidence" value="ECO:0007669"/>
    <property type="project" value="UniProtKB-EC"/>
</dbReference>
<evidence type="ECO:0000313" key="14">
    <source>
        <dbReference type="Proteomes" id="UP000799437"/>
    </source>
</evidence>
<comment type="domain">
    <text evidence="10">The DHHC domain is required for palmitoyltransferase activity.</text>
</comment>
<keyword evidence="14" id="KW-1185">Reference proteome</keyword>
<sequence length="582" mass="65802">MATLGSPSPPASPSSRRRRNFARKCERFCCNIILYFPLSFVYGLTTWAVWVAVNIGLTPSKAWTGHSSNALAISLYLLLNWSYTTSVFTNPGSPSDLKSGYSQLPTTETPAYSSFTVKSNGDIRFCKKCQTKKPDRSHHCSTCNRCVLKMDHHCPWLATCVGLRNYKAFLLFLIYVSLFCWACFAVSMTWLYSEIFSGGQYMESLMPVNFILLAVLSGIIGLVITGFSAWHIYLAVTNYTTIEKLERTRYLSPLRKSMQYHPPDRNYIHANGGRQTIGDQIHEIHANALPGILRPEEGQDSRSVSPAMNGGSPAQQSLRRNYHHNSEQQREVDRYEEYLNEQDMESLPHAFDLGWRRNLAHVFGDNALLWPVPISTTIGDGWSWEPSPKWTRARDQIRRHREAQTRAQKERERAAGWGHESDTDGLNIPKPNWYGYSAGSQDDGEDGRYLTTSSGVTTVRGAGRRSPGKADSILGRLPGTYIEDGQGTPMQDLGRRRGRHDDADLFEDENYDTSSDEDHAKRKSVPPPKAYPIAKASSTTSNWNDVPDEYLNGESRGRTGTSSRSRDRRTRNEQDWDSWSPR</sequence>
<dbReference type="EC" id="2.3.1.225" evidence="10"/>
<comment type="similarity">
    <text evidence="10">Belongs to the DHHC palmitoyltransferase family.</text>
</comment>
<evidence type="ECO:0000259" key="12">
    <source>
        <dbReference type="Pfam" id="PF01529"/>
    </source>
</evidence>